<dbReference type="EMBL" id="AAMD01000108">
    <property type="protein sequence ID" value="EAU64663.1"/>
    <property type="molecule type" value="Genomic_DNA"/>
</dbReference>
<organism evidence="2 3">
    <name type="scientific">Stigmatella aurantiaca (strain DW4/3-1)</name>
    <dbReference type="NCBI Taxonomy" id="378806"/>
    <lineage>
        <taxon>Bacteria</taxon>
        <taxon>Pseudomonadati</taxon>
        <taxon>Myxococcota</taxon>
        <taxon>Myxococcia</taxon>
        <taxon>Myxococcales</taxon>
        <taxon>Cystobacterineae</taxon>
        <taxon>Archangiaceae</taxon>
        <taxon>Stigmatella</taxon>
    </lineage>
</organism>
<evidence type="ECO:0000256" key="1">
    <source>
        <dbReference type="SAM" id="MobiDB-lite"/>
    </source>
</evidence>
<feature type="region of interest" description="Disordered" evidence="1">
    <location>
        <begin position="1"/>
        <end position="26"/>
    </location>
</feature>
<name>Q08W02_STIAD</name>
<sequence length="406" mass="43312">MAGQHVPELEAPGGWPGRPEAREGGAVVGGEHRVAVCVRHSLYECLVHHVRRHFRVEDEVDESAVGCGLKGSHWDCGSAARREGEVRRGRHPHVLVEGEAHRLGPHGLSTHETGRCPVLHGEGVRLVEEVLAAGRGGDDAHGDGGLAGQWHRRVEHHTQGVRRLCHLRQGPGEGGLHLDAGPTLESQEAVHPDARGRPGNAVHADVHHLQRQRGVNGDVRRSWARSTVEEEGAACLGEEGDGVDVEGGQLNRGHSNTSRGDDLQADAHRVDARELRDVGGHVSDEALAARAPEVAGVFHPAHDEGGFPREAWRGPCRNTEAQGAADERQACDVHWLRHLGEVARGQLESAPRLLVSEDEEVLARGGRGPLGPNAPLAQAETAGEGGEGHDFTPAGRARASRSRPGG</sequence>
<feature type="region of interest" description="Disordered" evidence="1">
    <location>
        <begin position="363"/>
        <end position="406"/>
    </location>
</feature>
<dbReference type="Proteomes" id="UP000032702">
    <property type="component" value="Unassembled WGS sequence"/>
</dbReference>
<dbReference type="AlphaFoldDB" id="Q08W02"/>
<evidence type="ECO:0000313" key="2">
    <source>
        <dbReference type="EMBL" id="EAU64663.1"/>
    </source>
</evidence>
<proteinExistence type="predicted"/>
<accession>Q08W02</accession>
<comment type="caution">
    <text evidence="2">The sequence shown here is derived from an EMBL/GenBank/DDBJ whole genome shotgun (WGS) entry which is preliminary data.</text>
</comment>
<feature type="region of interest" description="Disordered" evidence="1">
    <location>
        <begin position="230"/>
        <end position="264"/>
    </location>
</feature>
<protein>
    <submittedName>
        <fullName evidence="2">Uncharacterized protein</fullName>
    </submittedName>
</protein>
<reference evidence="2 3" key="1">
    <citation type="submission" date="2006-04" db="EMBL/GenBank/DDBJ databases">
        <authorList>
            <person name="Nierman W.C."/>
        </authorList>
    </citation>
    <scope>NUCLEOTIDE SEQUENCE [LARGE SCALE GENOMIC DNA]</scope>
    <source>
        <strain evidence="2 3">DW4/3-1</strain>
    </source>
</reference>
<evidence type="ECO:0000313" key="3">
    <source>
        <dbReference type="Proteomes" id="UP000032702"/>
    </source>
</evidence>
<gene>
    <name evidence="2" type="ORF">STIAU_1388</name>
</gene>